<gene>
    <name evidence="3" type="ORF">CVE23_21970</name>
</gene>
<feature type="transmembrane region" description="Helical" evidence="2">
    <location>
        <begin position="214"/>
        <end position="233"/>
    </location>
</feature>
<evidence type="ECO:0000256" key="2">
    <source>
        <dbReference type="SAM" id="Phobius"/>
    </source>
</evidence>
<name>A0A2K8QSJ8_9GAMM</name>
<feature type="coiled-coil region" evidence="1">
    <location>
        <begin position="126"/>
        <end position="153"/>
    </location>
</feature>
<accession>A0A2K8QSJ8</accession>
<keyword evidence="2" id="KW-0472">Membrane</keyword>
<evidence type="ECO:0000313" key="4">
    <source>
        <dbReference type="Proteomes" id="UP000231901"/>
    </source>
</evidence>
<keyword evidence="2" id="KW-1133">Transmembrane helix</keyword>
<feature type="transmembrane region" description="Helical" evidence="2">
    <location>
        <begin position="184"/>
        <end position="202"/>
    </location>
</feature>
<feature type="transmembrane region" description="Helical" evidence="2">
    <location>
        <begin position="239"/>
        <end position="257"/>
    </location>
</feature>
<keyword evidence="2" id="KW-0812">Transmembrane</keyword>
<protein>
    <recommendedName>
        <fullName evidence="5">Serine endopeptidase</fullName>
    </recommendedName>
</protein>
<proteinExistence type="predicted"/>
<feature type="transmembrane region" description="Helical" evidence="2">
    <location>
        <begin position="21"/>
        <end position="37"/>
    </location>
</feature>
<keyword evidence="1" id="KW-0175">Coiled coil</keyword>
<evidence type="ECO:0000313" key="3">
    <source>
        <dbReference type="EMBL" id="ATZ96406.1"/>
    </source>
</evidence>
<reference evidence="4" key="1">
    <citation type="journal article" date="2018" name="Genome Announc.">
        <title>Complete genome sequence of a Dickeya fangzhongdai type strain causing bleeding canker of pear tree trunks.</title>
        <authorList>
            <person name="Zhao Y."/>
            <person name="Tian Y."/>
            <person name="Li X."/>
            <person name="Hu B."/>
        </authorList>
    </citation>
    <scope>NUCLEOTIDE SEQUENCE [LARGE SCALE GENOMIC DNA]</scope>
    <source>
        <strain evidence="4">DSM 101947</strain>
    </source>
</reference>
<keyword evidence="4" id="KW-1185">Reference proteome</keyword>
<dbReference type="Proteomes" id="UP000231901">
    <property type="component" value="Chromosome"/>
</dbReference>
<dbReference type="AlphaFoldDB" id="A0A2K8QSJ8"/>
<dbReference type="RefSeq" id="WP_100850342.1">
    <property type="nucleotide sequence ID" value="NZ_BMJF01000007.1"/>
</dbReference>
<sequence length="351" mass="39529">MRAFKQLRGPERLIRMGQWTVALLFAYFLVMISAAVLEDLPSLTREPERSSFIDQTAVDAQKARMAPIQAAQETLDDTLADKREAREMALNDYAKAKASFDNWRATRSSTELSDQNPEVIKRNHELDRLLAVQQQLDGQIADLQKQKAQLQLQLTPITLAVSQLYGDADARYGEALHKAELQAFFIRLAFVGPLLLAALWLFRRYRSGNQWPFVWGFILFALFGFFVELVPYLPSFGGYIRYGVGVVLTYFGGRALLRWLQTYLEGKKQEQAASQEERKESIHYEAALTSLARNQCPGCDRPLILQGGGAPAFCMHCGLQLLSQCPSCGLRKNAFYHYCPDCGAPAETSKS</sequence>
<organism evidence="3 4">
    <name type="scientific">Dickeya fangzhongdai</name>
    <dbReference type="NCBI Taxonomy" id="1778540"/>
    <lineage>
        <taxon>Bacteria</taxon>
        <taxon>Pseudomonadati</taxon>
        <taxon>Pseudomonadota</taxon>
        <taxon>Gammaproteobacteria</taxon>
        <taxon>Enterobacterales</taxon>
        <taxon>Pectobacteriaceae</taxon>
        <taxon>Dickeya</taxon>
    </lineage>
</organism>
<evidence type="ECO:0008006" key="5">
    <source>
        <dbReference type="Google" id="ProtNLM"/>
    </source>
</evidence>
<evidence type="ECO:0000256" key="1">
    <source>
        <dbReference type="SAM" id="Coils"/>
    </source>
</evidence>
<dbReference type="EMBL" id="CP025003">
    <property type="protein sequence ID" value="ATZ96406.1"/>
    <property type="molecule type" value="Genomic_DNA"/>
</dbReference>
<dbReference type="KEGG" id="dfn:CVE23_21970"/>
<dbReference type="GeneID" id="66566990"/>